<comment type="caution">
    <text evidence="3">The sequence shown here is derived from an EMBL/GenBank/DDBJ whole genome shotgun (WGS) entry which is preliminary data.</text>
</comment>
<proteinExistence type="predicted"/>
<keyword evidence="4" id="KW-1185">Reference proteome</keyword>
<dbReference type="EMBL" id="QJKJ01010890">
    <property type="protein sequence ID" value="RDX72488.1"/>
    <property type="molecule type" value="Genomic_DNA"/>
</dbReference>
<name>A0A371F2G9_MUCPR</name>
<organism evidence="3 4">
    <name type="scientific">Mucuna pruriens</name>
    <name type="common">Velvet bean</name>
    <name type="synonym">Dolichos pruriens</name>
    <dbReference type="NCBI Taxonomy" id="157652"/>
    <lineage>
        <taxon>Eukaryota</taxon>
        <taxon>Viridiplantae</taxon>
        <taxon>Streptophyta</taxon>
        <taxon>Embryophyta</taxon>
        <taxon>Tracheophyta</taxon>
        <taxon>Spermatophyta</taxon>
        <taxon>Magnoliopsida</taxon>
        <taxon>eudicotyledons</taxon>
        <taxon>Gunneridae</taxon>
        <taxon>Pentapetalae</taxon>
        <taxon>rosids</taxon>
        <taxon>fabids</taxon>
        <taxon>Fabales</taxon>
        <taxon>Fabaceae</taxon>
        <taxon>Papilionoideae</taxon>
        <taxon>50 kb inversion clade</taxon>
        <taxon>NPAAA clade</taxon>
        <taxon>indigoferoid/millettioid clade</taxon>
        <taxon>Phaseoleae</taxon>
        <taxon>Mucuna</taxon>
    </lineage>
</organism>
<reference evidence="3" key="1">
    <citation type="submission" date="2018-05" db="EMBL/GenBank/DDBJ databases">
        <title>Draft genome of Mucuna pruriens seed.</title>
        <authorList>
            <person name="Nnadi N.E."/>
            <person name="Vos R."/>
            <person name="Hasami M.H."/>
            <person name="Devisetty U.K."/>
            <person name="Aguiy J.C."/>
        </authorList>
    </citation>
    <scope>NUCLEOTIDE SEQUENCE [LARGE SCALE GENOMIC DNA]</scope>
    <source>
        <strain evidence="3">JCA_2017</strain>
    </source>
</reference>
<accession>A0A371F2G9</accession>
<sequence length="229" mass="26160">MAENKKLKEAILDSRTKEVDLGSQLYLLQEKLNLMKEEMARDRQYQEDLEAQRGQGLIELVEECRRVADLARQAQETIEELETEMGSWIRRCVEMVDHAEERVQIASEEVGGNRADEGIDEQDDRAPYSRSSSSKRSRSRSRLRDACVSTWDEARLVEEGSHQRQSGNPFPKALVMEYNPASQSRAPLIIQLSSTLAYIDNHVVPQRYREGQVIPPSQETSPTLLELEG</sequence>
<gene>
    <name evidence="3" type="ORF">CR513_48028</name>
</gene>
<evidence type="ECO:0000313" key="4">
    <source>
        <dbReference type="Proteomes" id="UP000257109"/>
    </source>
</evidence>
<feature type="region of interest" description="Disordered" evidence="2">
    <location>
        <begin position="104"/>
        <end position="142"/>
    </location>
</feature>
<evidence type="ECO:0000256" key="2">
    <source>
        <dbReference type="SAM" id="MobiDB-lite"/>
    </source>
</evidence>
<dbReference type="Proteomes" id="UP000257109">
    <property type="component" value="Unassembled WGS sequence"/>
</dbReference>
<protein>
    <submittedName>
        <fullName evidence="3">Uncharacterized protein</fullName>
    </submittedName>
</protein>
<evidence type="ECO:0000313" key="3">
    <source>
        <dbReference type="EMBL" id="RDX72488.1"/>
    </source>
</evidence>
<feature type="non-terminal residue" evidence="3">
    <location>
        <position position="1"/>
    </location>
</feature>
<evidence type="ECO:0000256" key="1">
    <source>
        <dbReference type="SAM" id="Coils"/>
    </source>
</evidence>
<feature type="coiled-coil region" evidence="1">
    <location>
        <begin position="64"/>
        <end position="91"/>
    </location>
</feature>
<keyword evidence="1" id="KW-0175">Coiled coil</keyword>
<dbReference type="AlphaFoldDB" id="A0A371F2G9"/>